<dbReference type="EMBL" id="MU277202">
    <property type="protein sequence ID" value="KAI0063708.1"/>
    <property type="molecule type" value="Genomic_DNA"/>
</dbReference>
<evidence type="ECO:0000313" key="1">
    <source>
        <dbReference type="EMBL" id="KAI0063708.1"/>
    </source>
</evidence>
<keyword evidence="2" id="KW-1185">Reference proteome</keyword>
<protein>
    <submittedName>
        <fullName evidence="1">Uncharacterized protein</fullName>
    </submittedName>
</protein>
<reference evidence="1" key="2">
    <citation type="journal article" date="2022" name="New Phytol.">
        <title>Evolutionary transition to the ectomycorrhizal habit in the genomes of a hyperdiverse lineage of mushroom-forming fungi.</title>
        <authorList>
            <person name="Looney B."/>
            <person name="Miyauchi S."/>
            <person name="Morin E."/>
            <person name="Drula E."/>
            <person name="Courty P.E."/>
            <person name="Kohler A."/>
            <person name="Kuo A."/>
            <person name="LaButti K."/>
            <person name="Pangilinan J."/>
            <person name="Lipzen A."/>
            <person name="Riley R."/>
            <person name="Andreopoulos W."/>
            <person name="He G."/>
            <person name="Johnson J."/>
            <person name="Nolan M."/>
            <person name="Tritt A."/>
            <person name="Barry K.W."/>
            <person name="Grigoriev I.V."/>
            <person name="Nagy L.G."/>
            <person name="Hibbett D."/>
            <person name="Henrissat B."/>
            <person name="Matheny P.B."/>
            <person name="Labbe J."/>
            <person name="Martin F.M."/>
        </authorList>
    </citation>
    <scope>NUCLEOTIDE SEQUENCE</scope>
    <source>
        <strain evidence="1">HHB10654</strain>
    </source>
</reference>
<organism evidence="1 2">
    <name type="scientific">Artomyces pyxidatus</name>
    <dbReference type="NCBI Taxonomy" id="48021"/>
    <lineage>
        <taxon>Eukaryota</taxon>
        <taxon>Fungi</taxon>
        <taxon>Dikarya</taxon>
        <taxon>Basidiomycota</taxon>
        <taxon>Agaricomycotina</taxon>
        <taxon>Agaricomycetes</taxon>
        <taxon>Russulales</taxon>
        <taxon>Auriscalpiaceae</taxon>
        <taxon>Artomyces</taxon>
    </lineage>
</organism>
<gene>
    <name evidence="1" type="ORF">BV25DRAFT_406797</name>
</gene>
<proteinExistence type="predicted"/>
<dbReference type="Proteomes" id="UP000814140">
    <property type="component" value="Unassembled WGS sequence"/>
</dbReference>
<sequence>MNDRVVVPTTMTRHHDVDRRMHTSRCRSSEKSAKSQPLVSTEPASSRLQAQLQRLLPTAQWASGLPDLLLFANLVLVVGLHVLVSSLRHSTSRSPLSYHILSYPSCPSARVLEHWYCDRTSDTTCISTISYPDRRFDGAWRFVRLTEQSDIIFTPYKATS</sequence>
<comment type="caution">
    <text evidence="1">The sequence shown here is derived from an EMBL/GenBank/DDBJ whole genome shotgun (WGS) entry which is preliminary data.</text>
</comment>
<evidence type="ECO:0000313" key="2">
    <source>
        <dbReference type="Proteomes" id="UP000814140"/>
    </source>
</evidence>
<accession>A0ACB8T588</accession>
<reference evidence="1" key="1">
    <citation type="submission" date="2021-03" db="EMBL/GenBank/DDBJ databases">
        <authorList>
            <consortium name="DOE Joint Genome Institute"/>
            <person name="Ahrendt S."/>
            <person name="Looney B.P."/>
            <person name="Miyauchi S."/>
            <person name="Morin E."/>
            <person name="Drula E."/>
            <person name="Courty P.E."/>
            <person name="Chicoki N."/>
            <person name="Fauchery L."/>
            <person name="Kohler A."/>
            <person name="Kuo A."/>
            <person name="Labutti K."/>
            <person name="Pangilinan J."/>
            <person name="Lipzen A."/>
            <person name="Riley R."/>
            <person name="Andreopoulos W."/>
            <person name="He G."/>
            <person name="Johnson J."/>
            <person name="Barry K.W."/>
            <person name="Grigoriev I.V."/>
            <person name="Nagy L."/>
            <person name="Hibbett D."/>
            <person name="Henrissat B."/>
            <person name="Matheny P.B."/>
            <person name="Labbe J."/>
            <person name="Martin F."/>
        </authorList>
    </citation>
    <scope>NUCLEOTIDE SEQUENCE</scope>
    <source>
        <strain evidence="1">HHB10654</strain>
    </source>
</reference>
<name>A0ACB8T588_9AGAM</name>